<dbReference type="SUPFAM" id="SSF48056">
    <property type="entry name" value="Di-copper centre-containing domain"/>
    <property type="match status" value="1"/>
</dbReference>
<dbReference type="GO" id="GO:0046872">
    <property type="term" value="F:metal ion binding"/>
    <property type="evidence" value="ECO:0007669"/>
    <property type="project" value="UniProtKB-KW"/>
</dbReference>
<name>A0A9W4JE16_9EURO</name>
<evidence type="ECO:0000313" key="7">
    <source>
        <dbReference type="Proteomes" id="UP001152646"/>
    </source>
</evidence>
<feature type="chain" id="PRO_5040941156" description="Tyrosinase copper-binding domain-containing protein" evidence="4">
    <location>
        <begin position="24"/>
        <end position="351"/>
    </location>
</feature>
<dbReference type="AlphaFoldDB" id="A0A9W4JE16"/>
<keyword evidence="2" id="KW-0560">Oxidoreductase</keyword>
<reference evidence="6" key="1">
    <citation type="submission" date="2021-07" db="EMBL/GenBank/DDBJ databases">
        <authorList>
            <person name="Branca A.L. A."/>
        </authorList>
    </citation>
    <scope>NUCLEOTIDE SEQUENCE</scope>
</reference>
<organism evidence="6 7">
    <name type="scientific">Penicillium salamii</name>
    <dbReference type="NCBI Taxonomy" id="1612424"/>
    <lineage>
        <taxon>Eukaryota</taxon>
        <taxon>Fungi</taxon>
        <taxon>Dikarya</taxon>
        <taxon>Ascomycota</taxon>
        <taxon>Pezizomycotina</taxon>
        <taxon>Eurotiomycetes</taxon>
        <taxon>Eurotiomycetidae</taxon>
        <taxon>Eurotiales</taxon>
        <taxon>Aspergillaceae</taxon>
        <taxon>Penicillium</taxon>
    </lineage>
</organism>
<dbReference type="GO" id="GO:0016491">
    <property type="term" value="F:oxidoreductase activity"/>
    <property type="evidence" value="ECO:0007669"/>
    <property type="project" value="UniProtKB-KW"/>
</dbReference>
<dbReference type="PRINTS" id="PR00092">
    <property type="entry name" value="TYROSINASE"/>
</dbReference>
<feature type="signal peptide" evidence="4">
    <location>
        <begin position="1"/>
        <end position="23"/>
    </location>
</feature>
<dbReference type="Pfam" id="PF00264">
    <property type="entry name" value="Tyrosinase"/>
    <property type="match status" value="1"/>
</dbReference>
<keyword evidence="4" id="KW-0732">Signal</keyword>
<evidence type="ECO:0000256" key="1">
    <source>
        <dbReference type="ARBA" id="ARBA00022723"/>
    </source>
</evidence>
<gene>
    <name evidence="6" type="ORF">PSALAMII_LOCUS6786</name>
</gene>
<dbReference type="EMBL" id="CAJVPA010000193">
    <property type="protein sequence ID" value="CAG8388192.1"/>
    <property type="molecule type" value="Genomic_DNA"/>
</dbReference>
<comment type="caution">
    <text evidence="6">The sequence shown here is derived from an EMBL/GenBank/DDBJ whole genome shotgun (WGS) entry which is preliminary data.</text>
</comment>
<evidence type="ECO:0000256" key="2">
    <source>
        <dbReference type="ARBA" id="ARBA00023002"/>
    </source>
</evidence>
<evidence type="ECO:0000256" key="3">
    <source>
        <dbReference type="ARBA" id="ARBA00023008"/>
    </source>
</evidence>
<evidence type="ECO:0000259" key="5">
    <source>
        <dbReference type="Pfam" id="PF00264"/>
    </source>
</evidence>
<proteinExistence type="predicted"/>
<dbReference type="OrthoDB" id="6132182at2759"/>
<protein>
    <recommendedName>
        <fullName evidence="5">Tyrosinase copper-binding domain-containing protein</fullName>
    </recommendedName>
</protein>
<dbReference type="InterPro" id="IPR050316">
    <property type="entry name" value="Tyrosinase/Hemocyanin"/>
</dbReference>
<accession>A0A9W4JE16</accession>
<dbReference type="InterPro" id="IPR008922">
    <property type="entry name" value="Di-copper_centre_dom_sf"/>
</dbReference>
<dbReference type="PANTHER" id="PTHR11474">
    <property type="entry name" value="TYROSINASE FAMILY MEMBER"/>
    <property type="match status" value="1"/>
</dbReference>
<feature type="domain" description="Tyrosinase copper-binding" evidence="5">
    <location>
        <begin position="63"/>
        <end position="293"/>
    </location>
</feature>
<evidence type="ECO:0000256" key="4">
    <source>
        <dbReference type="SAM" id="SignalP"/>
    </source>
</evidence>
<keyword evidence="1" id="KW-0479">Metal-binding</keyword>
<dbReference type="Proteomes" id="UP001152646">
    <property type="component" value="Unassembled WGS sequence"/>
</dbReference>
<keyword evidence="3" id="KW-0186">Copper</keyword>
<dbReference type="Gene3D" id="1.10.1280.10">
    <property type="entry name" value="Di-copper center containing domain from catechol oxidase"/>
    <property type="match status" value="1"/>
</dbReference>
<evidence type="ECO:0000313" key="6">
    <source>
        <dbReference type="EMBL" id="CAG8388192.1"/>
    </source>
</evidence>
<dbReference type="InterPro" id="IPR002227">
    <property type="entry name" value="Tyrosinase_Cu-bd"/>
</dbReference>
<sequence length="351" mass="39820">MLYSWFFWVLAIWNKSCSPATTAVRREWGSLSRGERLDYIDAVHCMRQKLPVLPIEEYPGVRNRMDDFAATHINYTLSIHISGIFFAWHRHFIWLWEKALREECGYNGYQPYWNWALSADDLSASPLFDGSDTSLSGDGDRPDDYESTITLLPTNVTIPNGKGGGCVTNGPFANTTLHLPDLDAAPGDVFPDNAFAYTPRCLTRNLNSFMSRSFTSQKDVDRLLSSPNITTLQRNIDVSVWPTLNEAGIMGPHAAAHMQLGRAMDDFWTAPQEPTFMLHHAMVDRIWTLWQEKDLKNRQYALNGTSTILNAPTTPEVDLDTELAWGPLSVTKKLRDLMSNKANHFCYEYGN</sequence>
<dbReference type="PANTHER" id="PTHR11474:SF125">
    <property type="entry name" value="N-ACETYL-6-HYDROXYTRYPTOPHAN OXIDASE IVOB-RELATED"/>
    <property type="match status" value="1"/>
</dbReference>